<dbReference type="GO" id="GO:0051087">
    <property type="term" value="F:protein-folding chaperone binding"/>
    <property type="evidence" value="ECO:0007669"/>
    <property type="project" value="InterPro"/>
</dbReference>
<dbReference type="GO" id="GO:0001671">
    <property type="term" value="F:ATPase activator activity"/>
    <property type="evidence" value="ECO:0007669"/>
    <property type="project" value="InterPro"/>
</dbReference>
<dbReference type="PANTHER" id="PTHR14021:SF15">
    <property type="entry name" value="IRON-SULFUR CLUSTER CO-CHAPERONE PROTEIN HSCB"/>
    <property type="match status" value="1"/>
</dbReference>
<dbReference type="GO" id="GO:0044571">
    <property type="term" value="P:[2Fe-2S] cluster assembly"/>
    <property type="evidence" value="ECO:0007669"/>
    <property type="project" value="InterPro"/>
</dbReference>
<dbReference type="InterPro" id="IPR036869">
    <property type="entry name" value="J_dom_sf"/>
</dbReference>
<comment type="subunit">
    <text evidence="4">Interacts with HscA and stimulates its ATPase activity.</text>
</comment>
<dbReference type="GO" id="GO:0051259">
    <property type="term" value="P:protein complex oligomerization"/>
    <property type="evidence" value="ECO:0007669"/>
    <property type="project" value="InterPro"/>
</dbReference>
<dbReference type="InterPro" id="IPR004640">
    <property type="entry name" value="HscB"/>
</dbReference>
<organism evidence="6 7">
    <name type="scientific">Bisgaardia hudsonensis</name>
    <dbReference type="NCBI Taxonomy" id="109472"/>
    <lineage>
        <taxon>Bacteria</taxon>
        <taxon>Pseudomonadati</taxon>
        <taxon>Pseudomonadota</taxon>
        <taxon>Gammaproteobacteria</taxon>
        <taxon>Pasteurellales</taxon>
        <taxon>Pasteurellaceae</taxon>
        <taxon>Bisgaardia</taxon>
    </lineage>
</organism>
<accession>A0A4R2N0L1</accession>
<dbReference type="SUPFAM" id="SSF47144">
    <property type="entry name" value="HSC20 (HSCB), C-terminal oligomerisation domain"/>
    <property type="match status" value="1"/>
</dbReference>
<dbReference type="InterPro" id="IPR001623">
    <property type="entry name" value="DnaJ_domain"/>
</dbReference>
<dbReference type="InterPro" id="IPR036386">
    <property type="entry name" value="HscB_C_sf"/>
</dbReference>
<dbReference type="GO" id="GO:1990230">
    <property type="term" value="C:iron-sulfur cluster transfer complex"/>
    <property type="evidence" value="ECO:0007669"/>
    <property type="project" value="TreeGrafter"/>
</dbReference>
<keyword evidence="7" id="KW-1185">Reference proteome</keyword>
<evidence type="ECO:0000313" key="7">
    <source>
        <dbReference type="Proteomes" id="UP000294841"/>
    </source>
</evidence>
<dbReference type="HAMAP" id="MF_00682">
    <property type="entry name" value="HscB"/>
    <property type="match status" value="1"/>
</dbReference>
<protein>
    <recommendedName>
        <fullName evidence="4">Co-chaperone protein HscB homolog</fullName>
    </recommendedName>
</protein>
<dbReference type="Gene3D" id="1.10.287.110">
    <property type="entry name" value="DnaJ domain"/>
    <property type="match status" value="1"/>
</dbReference>
<dbReference type="OrthoDB" id="287587at2"/>
<dbReference type="CDD" id="cd06257">
    <property type="entry name" value="DnaJ"/>
    <property type="match status" value="1"/>
</dbReference>
<evidence type="ECO:0000313" key="6">
    <source>
        <dbReference type="EMBL" id="TCP12915.1"/>
    </source>
</evidence>
<dbReference type="SUPFAM" id="SSF46565">
    <property type="entry name" value="Chaperone J-domain"/>
    <property type="match status" value="1"/>
</dbReference>
<dbReference type="Pfam" id="PF07743">
    <property type="entry name" value="HSCB_C"/>
    <property type="match status" value="1"/>
</dbReference>
<comment type="caution">
    <text evidence="6">The sequence shown here is derived from an EMBL/GenBank/DDBJ whole genome shotgun (WGS) entry which is preliminary data.</text>
</comment>
<evidence type="ECO:0000256" key="4">
    <source>
        <dbReference type="HAMAP-Rule" id="MF_00682"/>
    </source>
</evidence>
<evidence type="ECO:0000256" key="2">
    <source>
        <dbReference type="ARBA" id="ARBA00023186"/>
    </source>
</evidence>
<dbReference type="PANTHER" id="PTHR14021">
    <property type="entry name" value="IRON-SULFUR CLUSTER CO-CHAPERONE PROTEIN HSCB"/>
    <property type="match status" value="1"/>
</dbReference>
<name>A0A4R2N0L1_9PAST</name>
<dbReference type="AlphaFoldDB" id="A0A4R2N0L1"/>
<feature type="domain" description="J" evidence="5">
    <location>
        <begin position="2"/>
        <end position="67"/>
    </location>
</feature>
<evidence type="ECO:0000256" key="1">
    <source>
        <dbReference type="ARBA" id="ARBA00010476"/>
    </source>
</evidence>
<evidence type="ECO:0000259" key="5">
    <source>
        <dbReference type="SMART" id="SM00271"/>
    </source>
</evidence>
<keyword evidence="2 4" id="KW-0143">Chaperone</keyword>
<dbReference type="Proteomes" id="UP000294841">
    <property type="component" value="Unassembled WGS sequence"/>
</dbReference>
<reference evidence="6 7" key="1">
    <citation type="submission" date="2019-03" db="EMBL/GenBank/DDBJ databases">
        <title>Genomic Encyclopedia of Type Strains, Phase IV (KMG-IV): sequencing the most valuable type-strain genomes for metagenomic binning, comparative biology and taxonomic classification.</title>
        <authorList>
            <person name="Goeker M."/>
        </authorList>
    </citation>
    <scope>NUCLEOTIDE SEQUENCE [LARGE SCALE GENOMIC DNA]</scope>
    <source>
        <strain evidence="6 7">DSM 28231</strain>
    </source>
</reference>
<dbReference type="RefSeq" id="WP_132023630.1">
    <property type="nucleotide sequence ID" value="NZ_CP016605.1"/>
</dbReference>
<dbReference type="InterPro" id="IPR009073">
    <property type="entry name" value="HscB_oligo_C"/>
</dbReference>
<dbReference type="SMART" id="SM00271">
    <property type="entry name" value="DnaJ"/>
    <property type="match status" value="1"/>
</dbReference>
<dbReference type="EMBL" id="SLXI01000003">
    <property type="protein sequence ID" value="TCP12915.1"/>
    <property type="molecule type" value="Genomic_DNA"/>
</dbReference>
<dbReference type="NCBIfam" id="TIGR00714">
    <property type="entry name" value="hscB"/>
    <property type="match status" value="1"/>
</dbReference>
<comment type="function">
    <text evidence="3 4">Co-chaperone involved in the maturation of iron-sulfur cluster-containing proteins. Seems to help targeting proteins to be folded toward HscA.</text>
</comment>
<gene>
    <name evidence="4" type="primary">hscB</name>
    <name evidence="6" type="ORF">EV697_103223</name>
</gene>
<proteinExistence type="inferred from homology"/>
<dbReference type="GO" id="GO:0006457">
    <property type="term" value="P:protein folding"/>
    <property type="evidence" value="ECO:0007669"/>
    <property type="project" value="UniProtKB-UniRule"/>
</dbReference>
<evidence type="ECO:0000256" key="3">
    <source>
        <dbReference type="ARBA" id="ARBA00025596"/>
    </source>
</evidence>
<dbReference type="Gene3D" id="1.20.1280.20">
    <property type="entry name" value="HscB, C-terminal domain"/>
    <property type="match status" value="1"/>
</dbReference>
<sequence>MNNPFALFDLPVDFIVDQDLLAKRYLTLQKTLHPDNFANGSAQEQRLAMQKSSEINDALQILKNPILRADSIIALNLGVQEDLEQTTNHNIDFLMQQMTWREQLEVIEQQKNVQQLQDFYQKIEEQDKIVISALSEALSLKDWQKAKEFNDKLRFIKKLLLEIERVEEQLIDF</sequence>
<comment type="similarity">
    <text evidence="1 4">Belongs to the HscB family.</text>
</comment>